<protein>
    <submittedName>
        <fullName evidence="1">Uncharacterized protein</fullName>
    </submittedName>
</protein>
<dbReference type="EMBL" id="BGPR01003691">
    <property type="protein sequence ID" value="GBM91284.1"/>
    <property type="molecule type" value="Genomic_DNA"/>
</dbReference>
<accession>A0A4Y2JMV7</accession>
<gene>
    <name evidence="1" type="ORF">AVEN_45497_1</name>
</gene>
<evidence type="ECO:0000313" key="2">
    <source>
        <dbReference type="Proteomes" id="UP000499080"/>
    </source>
</evidence>
<comment type="caution">
    <text evidence="1">The sequence shown here is derived from an EMBL/GenBank/DDBJ whole genome shotgun (WGS) entry which is preliminary data.</text>
</comment>
<dbReference type="AlphaFoldDB" id="A0A4Y2JMV7"/>
<keyword evidence="2" id="KW-1185">Reference proteome</keyword>
<evidence type="ECO:0000313" key="1">
    <source>
        <dbReference type="EMBL" id="GBM91284.1"/>
    </source>
</evidence>
<proteinExistence type="predicted"/>
<dbReference type="Proteomes" id="UP000499080">
    <property type="component" value="Unassembled WGS sequence"/>
</dbReference>
<reference evidence="1 2" key="1">
    <citation type="journal article" date="2019" name="Sci. Rep.">
        <title>Orb-weaving spider Araneus ventricosus genome elucidates the spidroin gene catalogue.</title>
        <authorList>
            <person name="Kono N."/>
            <person name="Nakamura H."/>
            <person name="Ohtoshi R."/>
            <person name="Moran D.A.P."/>
            <person name="Shinohara A."/>
            <person name="Yoshida Y."/>
            <person name="Fujiwara M."/>
            <person name="Mori M."/>
            <person name="Tomita M."/>
            <person name="Arakawa K."/>
        </authorList>
    </citation>
    <scope>NUCLEOTIDE SEQUENCE [LARGE SCALE GENOMIC DNA]</scope>
</reference>
<organism evidence="1 2">
    <name type="scientific">Araneus ventricosus</name>
    <name type="common">Orbweaver spider</name>
    <name type="synonym">Epeira ventricosa</name>
    <dbReference type="NCBI Taxonomy" id="182803"/>
    <lineage>
        <taxon>Eukaryota</taxon>
        <taxon>Metazoa</taxon>
        <taxon>Ecdysozoa</taxon>
        <taxon>Arthropoda</taxon>
        <taxon>Chelicerata</taxon>
        <taxon>Arachnida</taxon>
        <taxon>Araneae</taxon>
        <taxon>Araneomorphae</taxon>
        <taxon>Entelegynae</taxon>
        <taxon>Araneoidea</taxon>
        <taxon>Araneidae</taxon>
        <taxon>Araneus</taxon>
    </lineage>
</organism>
<name>A0A4Y2JMV7_ARAVE</name>
<sequence length="105" mass="12042">MHEQLKDCIECKCPQRHAPDHLMFPNVHHNFSEYGYLRGSRYSEGMPRVTRTSSMEQNVFVAVERNPNTTARAIVAAVRVSGNSRTLCFARRNLTSMSFPKITVR</sequence>